<reference evidence="2" key="1">
    <citation type="submission" date="2019-04" db="EMBL/GenBank/DDBJ databases">
        <title>Draft genome sequence of Pseudonocardiaceae bacterium SL3-2-4.</title>
        <authorList>
            <person name="Ningsih F."/>
            <person name="Yokota A."/>
            <person name="Sakai Y."/>
            <person name="Nanatani K."/>
            <person name="Yabe S."/>
            <person name="Oetari A."/>
            <person name="Sjamsuridzal W."/>
        </authorList>
    </citation>
    <scope>NUCLEOTIDE SEQUENCE [LARGE SCALE GENOMIC DNA]</scope>
    <source>
        <strain evidence="2">SL3-2-4</strain>
    </source>
</reference>
<evidence type="ECO:0000313" key="1">
    <source>
        <dbReference type="EMBL" id="GDY33536.1"/>
    </source>
</evidence>
<dbReference type="AlphaFoldDB" id="A0A4D4JGJ8"/>
<proteinExistence type="predicted"/>
<dbReference type="EMBL" id="BJFL01000046">
    <property type="protein sequence ID" value="GDY33536.1"/>
    <property type="molecule type" value="Genomic_DNA"/>
</dbReference>
<dbReference type="Proteomes" id="UP000298860">
    <property type="component" value="Unassembled WGS sequence"/>
</dbReference>
<protein>
    <submittedName>
        <fullName evidence="1">Uncharacterized protein</fullName>
    </submittedName>
</protein>
<accession>A0A4D4JGJ8</accession>
<gene>
    <name evidence="1" type="ORF">GTS_51690</name>
</gene>
<keyword evidence="2" id="KW-1185">Reference proteome</keyword>
<name>A0A4D4JGJ8_9PSEU</name>
<evidence type="ECO:0000313" key="2">
    <source>
        <dbReference type="Proteomes" id="UP000298860"/>
    </source>
</evidence>
<comment type="caution">
    <text evidence="1">The sequence shown here is derived from an EMBL/GenBank/DDBJ whole genome shotgun (WGS) entry which is preliminary data.</text>
</comment>
<sequence length="81" mass="8623">MTDEIKPQTAVTAPAVDEQVVAELVKRATADGVPVSGETAAGKVEASFAARVIGQDPLPADRVVGPEWVMWWRAPARRAAR</sequence>
<organism evidence="1 2">
    <name type="scientific">Gandjariella thermophila</name>
    <dbReference type="NCBI Taxonomy" id="1931992"/>
    <lineage>
        <taxon>Bacteria</taxon>
        <taxon>Bacillati</taxon>
        <taxon>Actinomycetota</taxon>
        <taxon>Actinomycetes</taxon>
        <taxon>Pseudonocardiales</taxon>
        <taxon>Pseudonocardiaceae</taxon>
        <taxon>Gandjariella</taxon>
    </lineage>
</organism>